<dbReference type="InterPro" id="IPR012337">
    <property type="entry name" value="RNaseH-like_sf"/>
</dbReference>
<sequence length="245" mass="28033">MKILLIDIEVAPNTAHVWGIFDQNISINQLLESSYTLCYAAKWYGNPKIMFDSVQKSGKDKMLANVHALLDQADAVVHYNGSRFDIPILNKEFLLSGMPPPSPAKHIDLLQVARRQFRFVSNKLDYVSQALGLGGKTDHEGHTLWVKCMNDDRKAWKIMEEYNKNDVVLLEKVYDKFKGWIKQHPNHNAYSPDICCPNCASRKLQARGTQRSRVAVYQRFQCQNCGSWSRSIKSEKKSKESLVTI</sequence>
<organism evidence="2">
    <name type="scientific">uncultured Caudovirales phage</name>
    <dbReference type="NCBI Taxonomy" id="2100421"/>
    <lineage>
        <taxon>Viruses</taxon>
        <taxon>Duplodnaviria</taxon>
        <taxon>Heunggongvirae</taxon>
        <taxon>Uroviricota</taxon>
        <taxon>Caudoviricetes</taxon>
        <taxon>Peduoviridae</taxon>
        <taxon>Maltschvirus</taxon>
        <taxon>Maltschvirus maltsch</taxon>
    </lineage>
</organism>
<feature type="domain" description="YprB ribonuclease H-like" evidence="1">
    <location>
        <begin position="57"/>
        <end position="176"/>
    </location>
</feature>
<dbReference type="PANTHER" id="PTHR38462:SF1">
    <property type="entry name" value="YPRB RIBONUCLEASE H-LIKE DOMAIN-CONTAINING PROTEIN"/>
    <property type="match status" value="1"/>
</dbReference>
<dbReference type="InterPro" id="IPR038720">
    <property type="entry name" value="YprB_RNase_H-like_dom"/>
</dbReference>
<dbReference type="Pfam" id="PF13482">
    <property type="entry name" value="RNase_H_2"/>
    <property type="match status" value="1"/>
</dbReference>
<accession>A0A6J5NVA1</accession>
<dbReference type="PANTHER" id="PTHR38462">
    <property type="entry name" value="EXONUCLEASE-LIKE PROTEIN"/>
    <property type="match status" value="1"/>
</dbReference>
<dbReference type="InterPro" id="IPR036397">
    <property type="entry name" value="RNaseH_sf"/>
</dbReference>
<evidence type="ECO:0000313" key="2">
    <source>
        <dbReference type="EMBL" id="CAB4161058.1"/>
    </source>
</evidence>
<dbReference type="Gene3D" id="3.30.420.10">
    <property type="entry name" value="Ribonuclease H-like superfamily/Ribonuclease H"/>
    <property type="match status" value="1"/>
</dbReference>
<dbReference type="EMBL" id="LR796715">
    <property type="protein sequence ID" value="CAB4161058.1"/>
    <property type="molecule type" value="Genomic_DNA"/>
</dbReference>
<protein>
    <submittedName>
        <fullName evidence="2">Ribonuclease H-like domain containing protein</fullName>
    </submittedName>
</protein>
<dbReference type="GO" id="GO:0003676">
    <property type="term" value="F:nucleic acid binding"/>
    <property type="evidence" value="ECO:0007669"/>
    <property type="project" value="InterPro"/>
</dbReference>
<proteinExistence type="predicted"/>
<gene>
    <name evidence="2" type="ORF">UFOVP770_25</name>
</gene>
<name>A0A6J5NVA1_9CAUD</name>
<evidence type="ECO:0000259" key="1">
    <source>
        <dbReference type="Pfam" id="PF13482"/>
    </source>
</evidence>
<reference evidence="2" key="1">
    <citation type="submission" date="2020-04" db="EMBL/GenBank/DDBJ databases">
        <authorList>
            <person name="Chiriac C."/>
            <person name="Salcher M."/>
            <person name="Ghai R."/>
            <person name="Kavagutti S V."/>
        </authorList>
    </citation>
    <scope>NUCLEOTIDE SEQUENCE</scope>
</reference>
<dbReference type="SUPFAM" id="SSF53098">
    <property type="entry name" value="Ribonuclease H-like"/>
    <property type="match status" value="1"/>
</dbReference>